<evidence type="ECO:0000313" key="2">
    <source>
        <dbReference type="EMBL" id="CAB0011023.1"/>
    </source>
</evidence>
<dbReference type="EMBL" id="CADCXU010023623">
    <property type="protein sequence ID" value="CAB0011023.1"/>
    <property type="molecule type" value="Genomic_DNA"/>
</dbReference>
<organism evidence="2 3">
    <name type="scientific">Nesidiocoris tenuis</name>
    <dbReference type="NCBI Taxonomy" id="355587"/>
    <lineage>
        <taxon>Eukaryota</taxon>
        <taxon>Metazoa</taxon>
        <taxon>Ecdysozoa</taxon>
        <taxon>Arthropoda</taxon>
        <taxon>Hexapoda</taxon>
        <taxon>Insecta</taxon>
        <taxon>Pterygota</taxon>
        <taxon>Neoptera</taxon>
        <taxon>Paraneoptera</taxon>
        <taxon>Hemiptera</taxon>
        <taxon>Heteroptera</taxon>
        <taxon>Panheteroptera</taxon>
        <taxon>Cimicomorpha</taxon>
        <taxon>Miridae</taxon>
        <taxon>Dicyphina</taxon>
        <taxon>Nesidiocoris</taxon>
    </lineage>
</organism>
<keyword evidence="3" id="KW-1185">Reference proteome</keyword>
<dbReference type="Proteomes" id="UP000479000">
    <property type="component" value="Unassembled WGS sequence"/>
</dbReference>
<sequence length="82" mass="9452">VSSQRDGRVHKLSHPPSQSYGQISGRRRQTNGHHGRPRGDDAGHQRYYASRVSFKYHKTKIKLLYSFTSRADCKEEKEGLPQ</sequence>
<feature type="compositionally biased region" description="Basic residues" evidence="1">
    <location>
        <begin position="25"/>
        <end position="36"/>
    </location>
</feature>
<dbReference type="AlphaFoldDB" id="A0A6H5HCC3"/>
<name>A0A6H5HCC3_9HEMI</name>
<proteinExistence type="predicted"/>
<evidence type="ECO:0000256" key="1">
    <source>
        <dbReference type="SAM" id="MobiDB-lite"/>
    </source>
</evidence>
<evidence type="ECO:0000313" key="3">
    <source>
        <dbReference type="Proteomes" id="UP000479000"/>
    </source>
</evidence>
<accession>A0A6H5HCC3</accession>
<gene>
    <name evidence="2" type="ORF">NTEN_LOCUS16016</name>
</gene>
<feature type="region of interest" description="Disordered" evidence="1">
    <location>
        <begin position="1"/>
        <end position="46"/>
    </location>
</feature>
<protein>
    <submittedName>
        <fullName evidence="2">Uncharacterized protein</fullName>
    </submittedName>
</protein>
<feature type="non-terminal residue" evidence="2">
    <location>
        <position position="1"/>
    </location>
</feature>
<reference evidence="2 3" key="1">
    <citation type="submission" date="2020-02" db="EMBL/GenBank/DDBJ databases">
        <authorList>
            <person name="Ferguson B K."/>
        </authorList>
    </citation>
    <scope>NUCLEOTIDE SEQUENCE [LARGE SCALE GENOMIC DNA]</scope>
</reference>